<gene>
    <name evidence="5" type="primary">coaE</name>
    <name evidence="7" type="ORF">L284_15315</name>
</gene>
<keyword evidence="3 5" id="KW-0067">ATP-binding</keyword>
<dbReference type="HAMAP" id="MF_00376">
    <property type="entry name" value="Dephospho_CoA_kinase"/>
    <property type="match status" value="1"/>
</dbReference>
<dbReference type="EMBL" id="ATHL01000095">
    <property type="protein sequence ID" value="EQB12621.1"/>
    <property type="molecule type" value="Genomic_DNA"/>
</dbReference>
<keyword evidence="5" id="KW-0963">Cytoplasm</keyword>
<dbReference type="Gene3D" id="3.40.50.300">
    <property type="entry name" value="P-loop containing nucleotide triphosphate hydrolases"/>
    <property type="match status" value="1"/>
</dbReference>
<evidence type="ECO:0000256" key="5">
    <source>
        <dbReference type="HAMAP-Rule" id="MF_00376"/>
    </source>
</evidence>
<dbReference type="GO" id="GO:0004140">
    <property type="term" value="F:dephospho-CoA kinase activity"/>
    <property type="evidence" value="ECO:0007669"/>
    <property type="project" value="UniProtKB-UniRule"/>
</dbReference>
<evidence type="ECO:0000313" key="7">
    <source>
        <dbReference type="EMBL" id="EQB12621.1"/>
    </source>
</evidence>
<dbReference type="EC" id="2.7.1.24" evidence="5 6"/>
<keyword evidence="5" id="KW-0418">Kinase</keyword>
<keyword evidence="8" id="KW-1185">Reference proteome</keyword>
<evidence type="ECO:0000256" key="2">
    <source>
        <dbReference type="ARBA" id="ARBA00022741"/>
    </source>
</evidence>
<dbReference type="GO" id="GO:0005737">
    <property type="term" value="C:cytoplasm"/>
    <property type="evidence" value="ECO:0007669"/>
    <property type="project" value="UniProtKB-SubCell"/>
</dbReference>
<dbReference type="PATRIC" id="fig|1096930.3.peg.3048"/>
<dbReference type="SUPFAM" id="SSF52540">
    <property type="entry name" value="P-loop containing nucleoside triphosphate hydrolases"/>
    <property type="match status" value="1"/>
</dbReference>
<evidence type="ECO:0000256" key="6">
    <source>
        <dbReference type="NCBIfam" id="TIGR00152"/>
    </source>
</evidence>
<organism evidence="7 8">
    <name type="scientific">Novosphingobium lindaniclasticum LE124</name>
    <dbReference type="NCBI Taxonomy" id="1096930"/>
    <lineage>
        <taxon>Bacteria</taxon>
        <taxon>Pseudomonadati</taxon>
        <taxon>Pseudomonadota</taxon>
        <taxon>Alphaproteobacteria</taxon>
        <taxon>Sphingomonadales</taxon>
        <taxon>Sphingomonadaceae</taxon>
        <taxon>Novosphingobium</taxon>
    </lineage>
</organism>
<comment type="pathway">
    <text evidence="5">Cofactor biosynthesis; coenzyme A biosynthesis; CoA from (R)-pantothenate: step 5/5.</text>
</comment>
<comment type="function">
    <text evidence="5">Catalyzes the phosphorylation of the 3'-hydroxyl group of dephosphocoenzyme A to form coenzyme A.</text>
</comment>
<comment type="similarity">
    <text evidence="1 5">Belongs to the CoaE family.</text>
</comment>
<reference evidence="7 8" key="1">
    <citation type="journal article" date="2013" name="Genome Announc.">
        <title>Genome Sequence of Novosphingobium lindaniclasticum LE124T, Isolated from a Hexachlorocyclohexane Dumpsite.</title>
        <authorList>
            <person name="Saxena A."/>
            <person name="Nayyar N."/>
            <person name="Sangwan N."/>
            <person name="Kumari R."/>
            <person name="Khurana J.P."/>
            <person name="Lal R."/>
        </authorList>
    </citation>
    <scope>NUCLEOTIDE SEQUENCE [LARGE SCALE GENOMIC DNA]</scope>
    <source>
        <strain evidence="7 8">LE124</strain>
    </source>
</reference>
<dbReference type="PANTHER" id="PTHR10695">
    <property type="entry name" value="DEPHOSPHO-COA KINASE-RELATED"/>
    <property type="match status" value="1"/>
</dbReference>
<dbReference type="OrthoDB" id="9812943at2"/>
<feature type="binding site" evidence="5">
    <location>
        <begin position="17"/>
        <end position="22"/>
    </location>
    <ligand>
        <name>ATP</name>
        <dbReference type="ChEBI" id="CHEBI:30616"/>
    </ligand>
</feature>
<keyword evidence="4 5" id="KW-0173">Coenzyme A biosynthesis</keyword>
<dbReference type="UniPathway" id="UPA00241">
    <property type="reaction ID" value="UER00356"/>
</dbReference>
<dbReference type="GO" id="GO:0015937">
    <property type="term" value="P:coenzyme A biosynthetic process"/>
    <property type="evidence" value="ECO:0007669"/>
    <property type="project" value="UniProtKB-UniRule"/>
</dbReference>
<dbReference type="NCBIfam" id="TIGR00152">
    <property type="entry name" value="dephospho-CoA kinase"/>
    <property type="match status" value="1"/>
</dbReference>
<comment type="catalytic activity">
    <reaction evidence="5">
        <text>3'-dephospho-CoA + ATP = ADP + CoA + H(+)</text>
        <dbReference type="Rhea" id="RHEA:18245"/>
        <dbReference type="ChEBI" id="CHEBI:15378"/>
        <dbReference type="ChEBI" id="CHEBI:30616"/>
        <dbReference type="ChEBI" id="CHEBI:57287"/>
        <dbReference type="ChEBI" id="CHEBI:57328"/>
        <dbReference type="ChEBI" id="CHEBI:456216"/>
        <dbReference type="EC" id="2.7.1.24"/>
    </reaction>
</comment>
<dbReference type="Pfam" id="PF01121">
    <property type="entry name" value="CoaE"/>
    <property type="match status" value="1"/>
</dbReference>
<keyword evidence="2 5" id="KW-0547">Nucleotide-binding</keyword>
<sequence>MTRTAGPKILGLTGSIGMGKSTVADMFRERGVPVFDADAVVHALQGPGGALVPPIEAAFPGTTGPEGVLRQTLGAAVFGNRDALARLEGIVHPAVAEARRRFLAEHRAARLVVFDIPLLYEKAGDRGLDGVAVVSAPAEVQRARVLARPGMTAEKFEQILSLQVPDAEKRARADFVIDTGASLAETRKQVGRIVDALAESDY</sequence>
<evidence type="ECO:0000256" key="1">
    <source>
        <dbReference type="ARBA" id="ARBA00009018"/>
    </source>
</evidence>
<comment type="caution">
    <text evidence="7">The sequence shown here is derived from an EMBL/GenBank/DDBJ whole genome shotgun (WGS) entry which is preliminary data.</text>
</comment>
<dbReference type="CDD" id="cd02022">
    <property type="entry name" value="DPCK"/>
    <property type="match status" value="1"/>
</dbReference>
<dbReference type="GO" id="GO:0005524">
    <property type="term" value="F:ATP binding"/>
    <property type="evidence" value="ECO:0007669"/>
    <property type="project" value="UniProtKB-UniRule"/>
</dbReference>
<evidence type="ECO:0000256" key="3">
    <source>
        <dbReference type="ARBA" id="ARBA00022840"/>
    </source>
</evidence>
<dbReference type="eggNOG" id="COG0237">
    <property type="taxonomic scope" value="Bacteria"/>
</dbReference>
<accession>T0H8D6</accession>
<protein>
    <recommendedName>
        <fullName evidence="5 6">Dephospho-CoA kinase</fullName>
        <ecNumber evidence="5 6">2.7.1.24</ecNumber>
    </recommendedName>
    <alternativeName>
        <fullName evidence="5">Dephosphocoenzyme A kinase</fullName>
    </alternativeName>
</protein>
<dbReference type="InterPro" id="IPR001977">
    <property type="entry name" value="Depp_CoAkinase"/>
</dbReference>
<evidence type="ECO:0000313" key="8">
    <source>
        <dbReference type="Proteomes" id="UP000015527"/>
    </source>
</evidence>
<comment type="subcellular location">
    <subcellularLocation>
        <location evidence="5">Cytoplasm</location>
    </subcellularLocation>
</comment>
<dbReference type="PROSITE" id="PS51219">
    <property type="entry name" value="DPCK"/>
    <property type="match status" value="1"/>
</dbReference>
<dbReference type="RefSeq" id="WP_021234883.1">
    <property type="nucleotide sequence ID" value="NZ_ATHL01000095.1"/>
</dbReference>
<dbReference type="InterPro" id="IPR027417">
    <property type="entry name" value="P-loop_NTPase"/>
</dbReference>
<proteinExistence type="inferred from homology"/>
<dbReference type="PANTHER" id="PTHR10695:SF46">
    <property type="entry name" value="BIFUNCTIONAL COENZYME A SYNTHASE-RELATED"/>
    <property type="match status" value="1"/>
</dbReference>
<keyword evidence="5" id="KW-0808">Transferase</keyword>
<dbReference type="AlphaFoldDB" id="T0H8D6"/>
<evidence type="ECO:0000256" key="4">
    <source>
        <dbReference type="ARBA" id="ARBA00022993"/>
    </source>
</evidence>
<name>T0H8D6_9SPHN</name>
<dbReference type="Proteomes" id="UP000015527">
    <property type="component" value="Unassembled WGS sequence"/>
</dbReference>